<evidence type="ECO:0000256" key="1">
    <source>
        <dbReference type="SAM" id="MobiDB-lite"/>
    </source>
</evidence>
<dbReference type="EMBL" id="JACAGB010000003">
    <property type="protein sequence ID" value="KAF6373074.1"/>
    <property type="molecule type" value="Genomic_DNA"/>
</dbReference>
<feature type="compositionally biased region" description="Polar residues" evidence="1">
    <location>
        <begin position="203"/>
        <end position="220"/>
    </location>
</feature>
<sequence>MADSSSCNNCADTEDSKSTLSLSVGYYPNEDTFPSKNTASCEDTSSHNPSIHFVPESIGRLMERQDQIQASTEQFGKLGIPLAWDGANPSDSIVNWDPYGESLWIDPEEKTKLTLSKLHRLEQFLENQKDEEDDEFIFPEFAQKEYFQLPSSTPPHVAQVSHQEHNTCLQDLPTFDPPENNATQCPQIPPKRQEHELAETIGQATGRQRTSTIETCSISSDKSKKEDTHSSTQPLSFFNFRWVFRWLRQRVLSSFGGRGHPKKAPENPHKLTRRKRLCHRSTKIEPLGPIEGEYPESPSFKTF</sequence>
<dbReference type="Pfam" id="PF15480">
    <property type="entry name" value="DUF4640"/>
    <property type="match status" value="1"/>
</dbReference>
<feature type="region of interest" description="Disordered" evidence="1">
    <location>
        <begin position="280"/>
        <end position="303"/>
    </location>
</feature>
<comment type="caution">
    <text evidence="2">The sequence shown here is derived from an EMBL/GenBank/DDBJ whole genome shotgun (WGS) entry which is preliminary data.</text>
</comment>
<evidence type="ECO:0000313" key="3">
    <source>
        <dbReference type="Proteomes" id="UP000558488"/>
    </source>
</evidence>
<organism evidence="2 3">
    <name type="scientific">Pipistrellus kuhlii</name>
    <name type="common">Kuhl's pipistrelle</name>
    <dbReference type="NCBI Taxonomy" id="59472"/>
    <lineage>
        <taxon>Eukaryota</taxon>
        <taxon>Metazoa</taxon>
        <taxon>Chordata</taxon>
        <taxon>Craniata</taxon>
        <taxon>Vertebrata</taxon>
        <taxon>Euteleostomi</taxon>
        <taxon>Mammalia</taxon>
        <taxon>Eutheria</taxon>
        <taxon>Laurasiatheria</taxon>
        <taxon>Chiroptera</taxon>
        <taxon>Yangochiroptera</taxon>
        <taxon>Vespertilionidae</taxon>
        <taxon>Pipistrellus</taxon>
    </lineage>
</organism>
<evidence type="ECO:0000313" key="2">
    <source>
        <dbReference type="EMBL" id="KAF6373074.1"/>
    </source>
</evidence>
<dbReference type="AlphaFoldDB" id="A0A7J7ZG05"/>
<dbReference type="PANTHER" id="PTHR36462:SF1">
    <property type="entry name" value="CHROMOSOME 12 OPEN READING FRAME 71"/>
    <property type="match status" value="1"/>
</dbReference>
<dbReference type="InterPro" id="IPR027908">
    <property type="entry name" value="DUF4640"/>
</dbReference>
<accession>A0A7J7ZG05</accession>
<dbReference type="PANTHER" id="PTHR36462">
    <property type="entry name" value="CHROMOSOME 12 OPEN READING FRAME 71"/>
    <property type="match status" value="1"/>
</dbReference>
<name>A0A7J7ZG05_PIPKU</name>
<feature type="region of interest" description="Disordered" evidence="1">
    <location>
        <begin position="203"/>
        <end position="232"/>
    </location>
</feature>
<proteinExistence type="predicted"/>
<reference evidence="2 3" key="1">
    <citation type="journal article" date="2020" name="Nature">
        <title>Six reference-quality genomes reveal evolution of bat adaptations.</title>
        <authorList>
            <person name="Jebb D."/>
            <person name="Huang Z."/>
            <person name="Pippel M."/>
            <person name="Hughes G.M."/>
            <person name="Lavrichenko K."/>
            <person name="Devanna P."/>
            <person name="Winkler S."/>
            <person name="Jermiin L.S."/>
            <person name="Skirmuntt E.C."/>
            <person name="Katzourakis A."/>
            <person name="Burkitt-Gray L."/>
            <person name="Ray D.A."/>
            <person name="Sullivan K.A.M."/>
            <person name="Roscito J.G."/>
            <person name="Kirilenko B.M."/>
            <person name="Davalos L.M."/>
            <person name="Corthals A.P."/>
            <person name="Power M.L."/>
            <person name="Jones G."/>
            <person name="Ransome R.D."/>
            <person name="Dechmann D.K.N."/>
            <person name="Locatelli A.G."/>
            <person name="Puechmaille S.J."/>
            <person name="Fedrigo O."/>
            <person name="Jarvis E.D."/>
            <person name="Hiller M."/>
            <person name="Vernes S.C."/>
            <person name="Myers E.W."/>
            <person name="Teeling E.C."/>
        </authorList>
    </citation>
    <scope>NUCLEOTIDE SEQUENCE [LARGE SCALE GENOMIC DNA]</scope>
    <source>
        <strain evidence="2">MPipKuh1</strain>
        <tissue evidence="2">Flight muscle</tissue>
    </source>
</reference>
<dbReference type="Proteomes" id="UP000558488">
    <property type="component" value="Unassembled WGS sequence"/>
</dbReference>
<gene>
    <name evidence="2" type="ORF">mPipKuh1_001662</name>
</gene>
<protein>
    <submittedName>
        <fullName evidence="2">Uncharacterized protein</fullName>
    </submittedName>
</protein>
<keyword evidence="3" id="KW-1185">Reference proteome</keyword>